<dbReference type="RefSeq" id="WP_134553973.1">
    <property type="nucleotide sequence ID" value="NZ_SOHK01000005.1"/>
</dbReference>
<evidence type="ECO:0000256" key="3">
    <source>
        <dbReference type="SAM" id="Phobius"/>
    </source>
</evidence>
<evidence type="ECO:0000256" key="2">
    <source>
        <dbReference type="SAM" id="MobiDB-lite"/>
    </source>
</evidence>
<reference evidence="4 5" key="1">
    <citation type="submission" date="2019-03" db="EMBL/GenBank/DDBJ databases">
        <title>Genomics of glacier-inhabiting Cryobacterium strains.</title>
        <authorList>
            <person name="Liu Q."/>
            <person name="Xin Y.-H."/>
        </authorList>
    </citation>
    <scope>NUCLEOTIDE SEQUENCE [LARGE SCALE GENOMIC DNA]</scope>
    <source>
        <strain evidence="4 5">Sr36</strain>
    </source>
</reference>
<dbReference type="AlphaFoldDB" id="A0A4R9ASK7"/>
<feature type="transmembrane region" description="Helical" evidence="3">
    <location>
        <begin position="41"/>
        <end position="60"/>
    </location>
</feature>
<sequence>MDHKRPGSAPRKSPPPSSAQRQPAVSQAETPTGGWLRSIRFSGFSLVMMVVLVLAVVVLAPSLRTYAEQRQQISQLSTTVADQKAEVDQLTSQRERWNDRTYVTTQARERLSYVLPGDISFLVINDLPVVAPLEADASPVSTNIQSTTIDWLGSLFASTMTAGLAPQAAAPANPKTVAP</sequence>
<keyword evidence="1" id="KW-0175">Coiled coil</keyword>
<evidence type="ECO:0000313" key="4">
    <source>
        <dbReference type="EMBL" id="TFD68765.1"/>
    </source>
</evidence>
<dbReference type="OrthoDB" id="5187715at2"/>
<comment type="caution">
    <text evidence="4">The sequence shown here is derived from an EMBL/GenBank/DDBJ whole genome shotgun (WGS) entry which is preliminary data.</text>
</comment>
<dbReference type="InterPro" id="IPR007060">
    <property type="entry name" value="FtsL/DivIC"/>
</dbReference>
<feature type="compositionally biased region" description="Low complexity" evidence="2">
    <location>
        <begin position="18"/>
        <end position="28"/>
    </location>
</feature>
<gene>
    <name evidence="4" type="ORF">E3T47_01975</name>
</gene>
<proteinExistence type="predicted"/>
<feature type="region of interest" description="Disordered" evidence="2">
    <location>
        <begin position="1"/>
        <end position="30"/>
    </location>
</feature>
<keyword evidence="5" id="KW-1185">Reference proteome</keyword>
<accession>A0A4R9ASK7</accession>
<evidence type="ECO:0000256" key="1">
    <source>
        <dbReference type="SAM" id="Coils"/>
    </source>
</evidence>
<keyword evidence="3" id="KW-0472">Membrane</keyword>
<name>A0A4R9ASK7_9MICO</name>
<dbReference type="Proteomes" id="UP000298154">
    <property type="component" value="Unassembled WGS sequence"/>
</dbReference>
<keyword evidence="3" id="KW-1133">Transmembrane helix</keyword>
<keyword evidence="3" id="KW-0812">Transmembrane</keyword>
<protein>
    <submittedName>
        <fullName evidence="4">Septum formation initiator family protein</fullName>
    </submittedName>
</protein>
<dbReference type="EMBL" id="SOHK01000005">
    <property type="protein sequence ID" value="TFD68765.1"/>
    <property type="molecule type" value="Genomic_DNA"/>
</dbReference>
<dbReference type="Pfam" id="PF04977">
    <property type="entry name" value="DivIC"/>
    <property type="match status" value="1"/>
</dbReference>
<evidence type="ECO:0000313" key="5">
    <source>
        <dbReference type="Proteomes" id="UP000298154"/>
    </source>
</evidence>
<feature type="coiled-coil region" evidence="1">
    <location>
        <begin position="66"/>
        <end position="100"/>
    </location>
</feature>
<organism evidence="4 5">
    <name type="scientific">Cryobacterium ruanii</name>
    <dbReference type="NCBI Taxonomy" id="1259197"/>
    <lineage>
        <taxon>Bacteria</taxon>
        <taxon>Bacillati</taxon>
        <taxon>Actinomycetota</taxon>
        <taxon>Actinomycetes</taxon>
        <taxon>Micrococcales</taxon>
        <taxon>Microbacteriaceae</taxon>
        <taxon>Cryobacterium</taxon>
    </lineage>
</organism>